<dbReference type="PANTHER" id="PTHR45762:SF3">
    <property type="entry name" value="ZINC-FINGER PROTEIN AT 72D, ISOFORM B"/>
    <property type="match status" value="1"/>
</dbReference>
<dbReference type="PANTHER" id="PTHR45762">
    <property type="entry name" value="ZINC FINGER RNA-BINDING PROTEIN"/>
    <property type="match status" value="1"/>
</dbReference>
<protein>
    <recommendedName>
        <fullName evidence="5">C2H2-type domain-containing protein</fullName>
    </recommendedName>
</protein>
<keyword evidence="3" id="KW-0862">Zinc</keyword>
<dbReference type="InterPro" id="IPR022755">
    <property type="entry name" value="Znf_C2H2_jaz"/>
</dbReference>
<feature type="region of interest" description="Disordered" evidence="4">
    <location>
        <begin position="98"/>
        <end position="130"/>
    </location>
</feature>
<keyword evidence="2" id="KW-0863">Zinc-finger</keyword>
<dbReference type="InterPro" id="IPR013087">
    <property type="entry name" value="Znf_C2H2_type"/>
</dbReference>
<keyword evidence="7" id="KW-1185">Reference proteome</keyword>
<dbReference type="Gene3D" id="3.30.160.60">
    <property type="entry name" value="Classic Zinc Finger"/>
    <property type="match status" value="1"/>
</dbReference>
<dbReference type="GO" id="GO:0071011">
    <property type="term" value="C:precatalytic spliceosome"/>
    <property type="evidence" value="ECO:0007669"/>
    <property type="project" value="TreeGrafter"/>
</dbReference>
<evidence type="ECO:0000256" key="3">
    <source>
        <dbReference type="ARBA" id="ARBA00022833"/>
    </source>
</evidence>
<keyword evidence="1" id="KW-0479">Metal-binding</keyword>
<dbReference type="InterPro" id="IPR036236">
    <property type="entry name" value="Znf_C2H2_sf"/>
</dbReference>
<dbReference type="PROSITE" id="PS00028">
    <property type="entry name" value="ZINC_FINGER_C2H2_1"/>
    <property type="match status" value="1"/>
</dbReference>
<dbReference type="OrthoDB" id="8898434at2759"/>
<evidence type="ECO:0000256" key="1">
    <source>
        <dbReference type="ARBA" id="ARBA00022723"/>
    </source>
</evidence>
<dbReference type="EMBL" id="CAAALY010020938">
    <property type="protein sequence ID" value="VEL14377.1"/>
    <property type="molecule type" value="Genomic_DNA"/>
</dbReference>
<organism evidence="6 7">
    <name type="scientific">Protopolystoma xenopodis</name>
    <dbReference type="NCBI Taxonomy" id="117903"/>
    <lineage>
        <taxon>Eukaryota</taxon>
        <taxon>Metazoa</taxon>
        <taxon>Spiralia</taxon>
        <taxon>Lophotrochozoa</taxon>
        <taxon>Platyhelminthes</taxon>
        <taxon>Monogenea</taxon>
        <taxon>Polyopisthocotylea</taxon>
        <taxon>Polystomatidea</taxon>
        <taxon>Polystomatidae</taxon>
        <taxon>Protopolystoma</taxon>
    </lineage>
</organism>
<name>A0A448WL03_9PLAT</name>
<sequence>VRDTVTGKLLHFRCQLCICPFNDENAKEQHLRGRRHRLAYQKMIDPNFAVDVEMDLNQQNQLKQTSSIPITSFQPVISVLSGTQTVLVCPSDEVECESRISSPSHPPSVLTGSPGPSVLGSGAKRKQGGQTGRIGFVDRVILSSAVGSGQKSVGCEAAAGISKGSVGQLGGPTIRSTNADFMTTTNEVGL</sequence>
<dbReference type="GO" id="GO:0003725">
    <property type="term" value="F:double-stranded RNA binding"/>
    <property type="evidence" value="ECO:0007669"/>
    <property type="project" value="TreeGrafter"/>
</dbReference>
<dbReference type="SMART" id="SM00451">
    <property type="entry name" value="ZnF_U1"/>
    <property type="match status" value="1"/>
</dbReference>
<dbReference type="InterPro" id="IPR003604">
    <property type="entry name" value="Matrin/U1-like-C_Znf_C2H2"/>
</dbReference>
<dbReference type="GO" id="GO:0003727">
    <property type="term" value="F:single-stranded RNA binding"/>
    <property type="evidence" value="ECO:0007669"/>
    <property type="project" value="TreeGrafter"/>
</dbReference>
<feature type="domain" description="C2H2-type" evidence="5">
    <location>
        <begin position="14"/>
        <end position="36"/>
    </location>
</feature>
<comment type="caution">
    <text evidence="6">The sequence shown here is derived from an EMBL/GenBank/DDBJ whole genome shotgun (WGS) entry which is preliminary data.</text>
</comment>
<evidence type="ECO:0000259" key="5">
    <source>
        <dbReference type="PROSITE" id="PS00028"/>
    </source>
</evidence>
<evidence type="ECO:0000313" key="6">
    <source>
        <dbReference type="EMBL" id="VEL14377.1"/>
    </source>
</evidence>
<dbReference type="Proteomes" id="UP000784294">
    <property type="component" value="Unassembled WGS sequence"/>
</dbReference>
<evidence type="ECO:0000256" key="2">
    <source>
        <dbReference type="ARBA" id="ARBA00022771"/>
    </source>
</evidence>
<dbReference type="AlphaFoldDB" id="A0A448WL03"/>
<gene>
    <name evidence="6" type="ORF">PXEA_LOCUS7817</name>
</gene>
<dbReference type="SUPFAM" id="SSF57667">
    <property type="entry name" value="beta-beta-alpha zinc fingers"/>
    <property type="match status" value="1"/>
</dbReference>
<reference evidence="6" key="1">
    <citation type="submission" date="2018-11" db="EMBL/GenBank/DDBJ databases">
        <authorList>
            <consortium name="Pathogen Informatics"/>
        </authorList>
    </citation>
    <scope>NUCLEOTIDE SEQUENCE</scope>
</reference>
<accession>A0A448WL03</accession>
<proteinExistence type="predicted"/>
<dbReference type="GO" id="GO:0008270">
    <property type="term" value="F:zinc ion binding"/>
    <property type="evidence" value="ECO:0007669"/>
    <property type="project" value="UniProtKB-KW"/>
</dbReference>
<evidence type="ECO:0000256" key="4">
    <source>
        <dbReference type="SAM" id="MobiDB-lite"/>
    </source>
</evidence>
<feature type="non-terminal residue" evidence="6">
    <location>
        <position position="1"/>
    </location>
</feature>
<evidence type="ECO:0000313" key="7">
    <source>
        <dbReference type="Proteomes" id="UP000784294"/>
    </source>
</evidence>
<dbReference type="Pfam" id="PF12171">
    <property type="entry name" value="zf-C2H2_jaz"/>
    <property type="match status" value="1"/>
</dbReference>